<organism evidence="10 11">
    <name type="scientific">Novosphingobium flavum</name>
    <dbReference type="NCBI Taxonomy" id="1778672"/>
    <lineage>
        <taxon>Bacteria</taxon>
        <taxon>Pseudomonadati</taxon>
        <taxon>Pseudomonadota</taxon>
        <taxon>Alphaproteobacteria</taxon>
        <taxon>Sphingomonadales</taxon>
        <taxon>Sphingomonadaceae</taxon>
        <taxon>Novosphingobium</taxon>
    </lineage>
</organism>
<comment type="caution">
    <text evidence="10">The sequence shown here is derived from an EMBL/GenBank/DDBJ whole genome shotgun (WGS) entry which is preliminary data.</text>
</comment>
<sequence>MILMAMAANAAAAATAAPTFAEACTVLRNADEGTVAITDARDVPEGPAPRGPAGPNGESTDPQPILPEHCQITARIDQRTGAGGEPYHIGMELRIPAQWNGRLFYQGGGGMDGMIVPALGKPITNGATAPLALVQGFAVVSTDSGHQGRNFDDTGFAADQQAKLDYGYAAIGKVTQAAKQLIAKVKGRAPDHSYFVGCSNGGREAMIAAQRFPAEFDGVLAGNPAFHLNAAAVLANFSGWAYADAAAKLGTNSSLLFSPADAGLIQSALLKACDGLDGAADGMIFDHQSCRFDVRALACAKGAKTGCLDPVKVAAIVRAYRGPVNAAGEPIAGSWTFDAANFMPDWLIWQTGIPTPQGPMMVLPNLVRKSLTDYFAYPQYKAPLAGGDAEAARLLAASAETAAYTNATSTQYSTFAARGGKLMIVTGWSDPIFSASDLIAYQERLTADTKAQGGEAGLFERLFLVPGMAHCGGGRSLDNFDALTSLVRWVENGDAPNAITAKGKAFPGVERPICAYPQVARYIGKGPLDQAGSFACATPAPAAASKGKTS</sequence>
<dbReference type="InterPro" id="IPR011118">
    <property type="entry name" value="Tannase/feruloyl_esterase"/>
</dbReference>
<dbReference type="PANTHER" id="PTHR33938">
    <property type="entry name" value="FERULOYL ESTERASE B-RELATED"/>
    <property type="match status" value="1"/>
</dbReference>
<evidence type="ECO:0000256" key="1">
    <source>
        <dbReference type="ARBA" id="ARBA00006249"/>
    </source>
</evidence>
<evidence type="ECO:0000256" key="4">
    <source>
        <dbReference type="ARBA" id="ARBA00022729"/>
    </source>
</evidence>
<proteinExistence type="inferred from homology"/>
<keyword evidence="2" id="KW-0719">Serine esterase</keyword>
<feature type="signal peptide" evidence="9">
    <location>
        <begin position="1"/>
        <end position="16"/>
    </location>
</feature>
<evidence type="ECO:0000256" key="5">
    <source>
        <dbReference type="ARBA" id="ARBA00022801"/>
    </source>
</evidence>
<keyword evidence="4 9" id="KW-0732">Signal</keyword>
<evidence type="ECO:0000256" key="2">
    <source>
        <dbReference type="ARBA" id="ARBA00022487"/>
    </source>
</evidence>
<keyword evidence="6" id="KW-0106">Calcium</keyword>
<dbReference type="Pfam" id="PF07519">
    <property type="entry name" value="Tannase"/>
    <property type="match status" value="1"/>
</dbReference>
<evidence type="ECO:0000256" key="7">
    <source>
        <dbReference type="ARBA" id="ARBA00023157"/>
    </source>
</evidence>
<dbReference type="GO" id="GO:0052689">
    <property type="term" value="F:carboxylic ester hydrolase activity"/>
    <property type="evidence" value="ECO:0007669"/>
    <property type="project" value="UniProtKB-KW"/>
</dbReference>
<protein>
    <submittedName>
        <fullName evidence="10">Tannase/feruloyl esterase family alpha/beta hydrolase</fullName>
    </submittedName>
</protein>
<gene>
    <name evidence="10" type="ORF">H7F51_07285</name>
</gene>
<evidence type="ECO:0000313" key="11">
    <source>
        <dbReference type="Proteomes" id="UP000566813"/>
    </source>
</evidence>
<evidence type="ECO:0000256" key="9">
    <source>
        <dbReference type="SAM" id="SignalP"/>
    </source>
</evidence>
<dbReference type="GO" id="GO:0046872">
    <property type="term" value="F:metal ion binding"/>
    <property type="evidence" value="ECO:0007669"/>
    <property type="project" value="UniProtKB-KW"/>
</dbReference>
<keyword evidence="11" id="KW-1185">Reference proteome</keyword>
<dbReference type="PANTHER" id="PTHR33938:SF15">
    <property type="entry name" value="FERULOYL ESTERASE B-RELATED"/>
    <property type="match status" value="1"/>
</dbReference>
<evidence type="ECO:0000256" key="3">
    <source>
        <dbReference type="ARBA" id="ARBA00022723"/>
    </source>
</evidence>
<evidence type="ECO:0000256" key="6">
    <source>
        <dbReference type="ARBA" id="ARBA00022837"/>
    </source>
</evidence>
<dbReference type="AlphaFoldDB" id="A0A7X1FQZ1"/>
<feature type="region of interest" description="Disordered" evidence="8">
    <location>
        <begin position="37"/>
        <end position="62"/>
    </location>
</feature>
<dbReference type="Proteomes" id="UP000566813">
    <property type="component" value="Unassembled WGS sequence"/>
</dbReference>
<dbReference type="RefSeq" id="WP_185663592.1">
    <property type="nucleotide sequence ID" value="NZ_JACLAW010000005.1"/>
</dbReference>
<evidence type="ECO:0000313" key="10">
    <source>
        <dbReference type="EMBL" id="MBC2665318.1"/>
    </source>
</evidence>
<name>A0A7X1FQZ1_9SPHN</name>
<dbReference type="Gene3D" id="3.40.50.1820">
    <property type="entry name" value="alpha/beta hydrolase"/>
    <property type="match status" value="1"/>
</dbReference>
<accession>A0A7X1FQZ1</accession>
<keyword evidence="5 10" id="KW-0378">Hydrolase</keyword>
<dbReference type="SUPFAM" id="SSF53474">
    <property type="entry name" value="alpha/beta-Hydrolases"/>
    <property type="match status" value="1"/>
</dbReference>
<evidence type="ECO:0000256" key="8">
    <source>
        <dbReference type="SAM" id="MobiDB-lite"/>
    </source>
</evidence>
<dbReference type="InterPro" id="IPR029058">
    <property type="entry name" value="AB_hydrolase_fold"/>
</dbReference>
<reference evidence="10 11" key="1">
    <citation type="submission" date="2020-08" db="EMBL/GenBank/DDBJ databases">
        <title>The genome sequence of type strain Novosphingobium flavum NBRC 111647.</title>
        <authorList>
            <person name="Liu Y."/>
        </authorList>
    </citation>
    <scope>NUCLEOTIDE SEQUENCE [LARGE SCALE GENOMIC DNA]</scope>
    <source>
        <strain evidence="10 11">NBRC 111647</strain>
    </source>
</reference>
<dbReference type="EMBL" id="JACLAW010000005">
    <property type="protein sequence ID" value="MBC2665318.1"/>
    <property type="molecule type" value="Genomic_DNA"/>
</dbReference>
<keyword evidence="7" id="KW-1015">Disulfide bond</keyword>
<feature type="chain" id="PRO_5031155085" evidence="9">
    <location>
        <begin position="17"/>
        <end position="550"/>
    </location>
</feature>
<keyword evidence="3" id="KW-0479">Metal-binding</keyword>
<comment type="similarity">
    <text evidence="1">Belongs to the tannase family.</text>
</comment>